<dbReference type="PANTHER" id="PTHR37810">
    <property type="entry name" value="IMMUNITY PROTEIN SDPI"/>
    <property type="match status" value="1"/>
</dbReference>
<dbReference type="Pfam" id="PF13630">
    <property type="entry name" value="SdpI"/>
    <property type="match status" value="1"/>
</dbReference>
<dbReference type="EMBL" id="NVUS01000034">
    <property type="protein sequence ID" value="PCI97055.1"/>
    <property type="molecule type" value="Genomic_DNA"/>
</dbReference>
<evidence type="ECO:0008006" key="3">
    <source>
        <dbReference type="Google" id="ProtNLM"/>
    </source>
</evidence>
<gene>
    <name evidence="2" type="ORF">COB13_16490</name>
</gene>
<reference evidence="2" key="2">
    <citation type="journal article" date="2018" name="ISME J.">
        <title>A dynamic microbial community with high functional redundancy inhabits the cold, oxic subseafloor aquifer.</title>
        <authorList>
            <person name="Tully B.J."/>
            <person name="Wheat C.G."/>
            <person name="Glazer B.T."/>
            <person name="Huber J.A."/>
        </authorList>
    </citation>
    <scope>NUCLEOTIDE SEQUENCE</scope>
    <source>
        <strain evidence="2">NORP83</strain>
    </source>
</reference>
<accession>A0A2A4YRW5</accession>
<dbReference type="InterPro" id="IPR025962">
    <property type="entry name" value="SdpI/YhfL"/>
</dbReference>
<proteinExistence type="predicted"/>
<dbReference type="AlphaFoldDB" id="A0A2A4YRW5"/>
<name>A0A2A4YRW5_9PROT</name>
<dbReference type="PANTHER" id="PTHR37810:SF5">
    <property type="entry name" value="IMMUNITY PROTEIN SDPI"/>
    <property type="match status" value="1"/>
</dbReference>
<keyword evidence="1" id="KW-1133">Transmembrane helix</keyword>
<feature type="transmembrane region" description="Helical" evidence="1">
    <location>
        <begin position="80"/>
        <end position="103"/>
    </location>
</feature>
<sequence length="108" mass="12455">MGYDVMSFRILMSGLMILFIISGNFSSKLRSIFFIGIRTPWTLSSEENWKLTHRLGGRIFMICGVVGFVITLIVPSNQMMSYLTFAVLLPCVIIPVAYSWYLFWQENK</sequence>
<feature type="transmembrane region" description="Helical" evidence="1">
    <location>
        <begin position="6"/>
        <end position="25"/>
    </location>
</feature>
<evidence type="ECO:0000256" key="1">
    <source>
        <dbReference type="SAM" id="Phobius"/>
    </source>
</evidence>
<keyword evidence="1" id="KW-0812">Transmembrane</keyword>
<feature type="transmembrane region" description="Helical" evidence="1">
    <location>
        <begin position="55"/>
        <end position="74"/>
    </location>
</feature>
<reference key="1">
    <citation type="submission" date="2017-08" db="EMBL/GenBank/DDBJ databases">
        <title>A dynamic microbial community with high functional redundancy inhabits the cold, oxic subseafloor aquifer.</title>
        <authorList>
            <person name="Tully B.J."/>
            <person name="Wheat C.G."/>
            <person name="Glazer B.T."/>
            <person name="Huber J.A."/>
        </authorList>
    </citation>
    <scope>NUCLEOTIDE SEQUENCE [LARGE SCALE GENOMIC DNA]</scope>
</reference>
<organism evidence="2">
    <name type="scientific">OCS116 cluster bacterium</name>
    <dbReference type="NCBI Taxonomy" id="2030921"/>
    <lineage>
        <taxon>Bacteria</taxon>
        <taxon>Pseudomonadati</taxon>
        <taxon>Pseudomonadota</taxon>
        <taxon>Alphaproteobacteria</taxon>
        <taxon>OCS116 cluster</taxon>
    </lineage>
</organism>
<keyword evidence="1" id="KW-0472">Membrane</keyword>
<evidence type="ECO:0000313" key="2">
    <source>
        <dbReference type="EMBL" id="PCI97055.1"/>
    </source>
</evidence>
<protein>
    <recommendedName>
        <fullName evidence="3">SdpI family protein</fullName>
    </recommendedName>
</protein>
<dbReference type="GO" id="GO:0009636">
    <property type="term" value="P:response to toxic substance"/>
    <property type="evidence" value="ECO:0007669"/>
    <property type="project" value="TreeGrafter"/>
</dbReference>
<comment type="caution">
    <text evidence="2">The sequence shown here is derived from an EMBL/GenBank/DDBJ whole genome shotgun (WGS) entry which is preliminary data.</text>
</comment>